<evidence type="ECO:0000313" key="3">
    <source>
        <dbReference type="EMBL" id="ANN17979.1"/>
    </source>
</evidence>
<dbReference type="Proteomes" id="UP000093695">
    <property type="component" value="Chromosome"/>
</dbReference>
<feature type="domain" description="HTH luxR-type" evidence="2">
    <location>
        <begin position="265"/>
        <end position="322"/>
    </location>
</feature>
<reference evidence="3 4" key="1">
    <citation type="journal article" date="2015" name="Genome Announc.">
        <title>Draft Genome Sequence of Norvancomycin-Producing Strain Amycolatopsis orientalis CPCC200066.</title>
        <authorList>
            <person name="Lei X."/>
            <person name="Yuan F."/>
            <person name="Shi Y."/>
            <person name="Li X."/>
            <person name="Wang L."/>
            <person name="Hong B."/>
        </authorList>
    </citation>
    <scope>NUCLEOTIDE SEQUENCE [LARGE SCALE GENOMIC DNA]</scope>
    <source>
        <strain evidence="3 4">B-37</strain>
    </source>
</reference>
<protein>
    <recommendedName>
        <fullName evidence="2">HTH luxR-type domain-containing protein</fullName>
    </recommendedName>
</protein>
<dbReference type="PANTHER" id="PTHR34293:SF1">
    <property type="entry name" value="HTH-TYPE TRANSCRIPTIONAL REGULATOR TRMBL2"/>
    <property type="match status" value="1"/>
</dbReference>
<evidence type="ECO:0000313" key="4">
    <source>
        <dbReference type="Proteomes" id="UP000093695"/>
    </source>
</evidence>
<proteinExistence type="predicted"/>
<name>A0A193C0N3_AMYOR</name>
<dbReference type="SMART" id="SM00421">
    <property type="entry name" value="HTH_LUXR"/>
    <property type="match status" value="1"/>
</dbReference>
<dbReference type="InterPro" id="IPR000792">
    <property type="entry name" value="Tscrpt_reg_LuxR_C"/>
</dbReference>
<dbReference type="InterPro" id="IPR051797">
    <property type="entry name" value="TrmB-like"/>
</dbReference>
<sequence length="328" mass="35583">MALTDLGFTPLAERVYRALLDNPELDVAALSSALACEAGELAAALTALAELEVATPDDGAPAGVTLKYPASALGELIERREDELLNLQRKVGDTRAEVAKLTERYSARPWSVDPATGLERIEDLDQVRQRLSELAFFTRRSVWSVQPGASISRSAIEASKPLDLRGLRRGIAVRTIYNTGALDDEVFLDYVQEVTAAGAEIRVTDDPIERMVIMDDVVAVLPIDPQNSGQGALIVRQPGLIVGFLRLFHRLWNEASVYPPPKPDAGGPSGEDRKVLALLAEGSTDEVAARVIGVSVRHLRRRVARLMTELGAGSRFEAGVEAARRGWI</sequence>
<gene>
    <name evidence="3" type="ORF">SD37_21560</name>
</gene>
<dbReference type="PANTHER" id="PTHR34293">
    <property type="entry name" value="HTH-TYPE TRANSCRIPTIONAL REGULATOR TRMBL2"/>
    <property type="match status" value="1"/>
</dbReference>
<feature type="coiled-coil region" evidence="1">
    <location>
        <begin position="70"/>
        <end position="104"/>
    </location>
</feature>
<evidence type="ECO:0000259" key="2">
    <source>
        <dbReference type="SMART" id="SM00421"/>
    </source>
</evidence>
<dbReference type="EMBL" id="CP016174">
    <property type="protein sequence ID" value="ANN17979.1"/>
    <property type="molecule type" value="Genomic_DNA"/>
</dbReference>
<dbReference type="AlphaFoldDB" id="A0A193C0N3"/>
<keyword evidence="4" id="KW-1185">Reference proteome</keyword>
<dbReference type="STRING" id="31958.SD37_21560"/>
<dbReference type="InterPro" id="IPR036388">
    <property type="entry name" value="WH-like_DNA-bd_sf"/>
</dbReference>
<dbReference type="KEGG" id="aori:SD37_21560"/>
<dbReference type="RefSeq" id="WP_052675165.1">
    <property type="nucleotide sequence ID" value="NZ_CP016174.1"/>
</dbReference>
<dbReference type="InterPro" id="IPR016032">
    <property type="entry name" value="Sig_transdc_resp-reg_C-effctor"/>
</dbReference>
<organism evidence="3 4">
    <name type="scientific">Amycolatopsis orientalis</name>
    <name type="common">Nocardia orientalis</name>
    <dbReference type="NCBI Taxonomy" id="31958"/>
    <lineage>
        <taxon>Bacteria</taxon>
        <taxon>Bacillati</taxon>
        <taxon>Actinomycetota</taxon>
        <taxon>Actinomycetes</taxon>
        <taxon>Pseudonocardiales</taxon>
        <taxon>Pseudonocardiaceae</taxon>
        <taxon>Amycolatopsis</taxon>
    </lineage>
</organism>
<dbReference type="GO" id="GO:0006355">
    <property type="term" value="P:regulation of DNA-templated transcription"/>
    <property type="evidence" value="ECO:0007669"/>
    <property type="project" value="InterPro"/>
</dbReference>
<dbReference type="eggNOG" id="COG2197">
    <property type="taxonomic scope" value="Bacteria"/>
</dbReference>
<dbReference type="Gene3D" id="1.10.10.10">
    <property type="entry name" value="Winged helix-like DNA-binding domain superfamily/Winged helix DNA-binding domain"/>
    <property type="match status" value="2"/>
</dbReference>
<evidence type="ECO:0000256" key="1">
    <source>
        <dbReference type="SAM" id="Coils"/>
    </source>
</evidence>
<accession>A0A193C0N3</accession>
<keyword evidence="1" id="KW-0175">Coiled coil</keyword>
<dbReference type="GO" id="GO:0003677">
    <property type="term" value="F:DNA binding"/>
    <property type="evidence" value="ECO:0007669"/>
    <property type="project" value="InterPro"/>
</dbReference>
<dbReference type="SUPFAM" id="SSF46894">
    <property type="entry name" value="C-terminal effector domain of the bipartite response regulators"/>
    <property type="match status" value="1"/>
</dbReference>